<feature type="active site" description="Proton donor/acceptor" evidence="8">
    <location>
        <position position="184"/>
    </location>
</feature>
<reference evidence="9 10" key="1">
    <citation type="submission" date="2015-04" db="EMBL/GenBank/DDBJ databases">
        <title>Taxonomic description and genome sequence of Salinicoccus sediminis sp. nov., a novel hyper halotolerant bacterium isolated from marine sediment.</title>
        <authorList>
            <person name="Mathan Kumar R."/>
            <person name="Kaur G."/>
            <person name="Kumar N."/>
            <person name="Kumar A."/>
            <person name="Singh N.K."/>
            <person name="Kaur N."/>
            <person name="Mayilraj S."/>
        </authorList>
    </citation>
    <scope>NUCLEOTIDE SEQUENCE [LARGE SCALE GENOMIC DNA]</scope>
    <source>
        <strain evidence="9 10">SV-16</strain>
    </source>
</reference>
<dbReference type="GO" id="GO:0009252">
    <property type="term" value="P:peptidoglycan biosynthetic process"/>
    <property type="evidence" value="ECO:0007669"/>
    <property type="project" value="UniProtKB-UniRule"/>
</dbReference>
<feature type="binding site" evidence="8">
    <location>
        <begin position="41"/>
        <end position="42"/>
    </location>
    <ligand>
        <name>substrate</name>
    </ligand>
</feature>
<dbReference type="NCBIfam" id="TIGR00067">
    <property type="entry name" value="glut_race"/>
    <property type="match status" value="1"/>
</dbReference>
<dbReference type="FunFam" id="3.40.50.1860:FF:000002">
    <property type="entry name" value="Glutamate racemase"/>
    <property type="match status" value="1"/>
</dbReference>
<evidence type="ECO:0000256" key="3">
    <source>
        <dbReference type="ARBA" id="ARBA00022960"/>
    </source>
</evidence>
<evidence type="ECO:0000313" key="10">
    <source>
        <dbReference type="Proteomes" id="UP000034287"/>
    </source>
</evidence>
<feature type="binding site" evidence="8">
    <location>
        <begin position="185"/>
        <end position="186"/>
    </location>
    <ligand>
        <name>substrate</name>
    </ligand>
</feature>
<dbReference type="GO" id="GO:0008360">
    <property type="term" value="P:regulation of cell shape"/>
    <property type="evidence" value="ECO:0007669"/>
    <property type="project" value="UniProtKB-KW"/>
</dbReference>
<dbReference type="UniPathway" id="UPA00219"/>
<dbReference type="Pfam" id="PF01177">
    <property type="entry name" value="Asp_Glu_race"/>
    <property type="match status" value="1"/>
</dbReference>
<dbReference type="GO" id="GO:0042802">
    <property type="term" value="F:identical protein binding"/>
    <property type="evidence" value="ECO:0007669"/>
    <property type="project" value="UniProtKB-ARBA"/>
</dbReference>
<protein>
    <recommendedName>
        <fullName evidence="7 8">Glutamate racemase</fullName>
        <ecNumber evidence="2 8">5.1.1.3</ecNumber>
    </recommendedName>
</protein>
<evidence type="ECO:0000256" key="4">
    <source>
        <dbReference type="ARBA" id="ARBA00022984"/>
    </source>
</evidence>
<feature type="binding site" evidence="8">
    <location>
        <begin position="73"/>
        <end position="74"/>
    </location>
    <ligand>
        <name>substrate</name>
    </ligand>
</feature>
<dbReference type="Gene3D" id="3.40.50.1860">
    <property type="match status" value="2"/>
</dbReference>
<keyword evidence="10" id="KW-1185">Reference proteome</keyword>
<evidence type="ECO:0000256" key="6">
    <source>
        <dbReference type="ARBA" id="ARBA00023316"/>
    </source>
</evidence>
<comment type="pathway">
    <text evidence="8">Cell wall biogenesis; peptidoglycan biosynthesis.</text>
</comment>
<dbReference type="InterPro" id="IPR001920">
    <property type="entry name" value="Asp/Glu_race"/>
</dbReference>
<dbReference type="InterPro" id="IPR015942">
    <property type="entry name" value="Asp/Glu/hydantoin_racemase"/>
</dbReference>
<comment type="catalytic activity">
    <reaction evidence="1 8">
        <text>L-glutamate = D-glutamate</text>
        <dbReference type="Rhea" id="RHEA:12813"/>
        <dbReference type="ChEBI" id="CHEBI:29985"/>
        <dbReference type="ChEBI" id="CHEBI:29986"/>
        <dbReference type="EC" id="5.1.1.3"/>
    </reaction>
</comment>
<evidence type="ECO:0000256" key="8">
    <source>
        <dbReference type="HAMAP-Rule" id="MF_00258"/>
    </source>
</evidence>
<accession>A0A0M2SLZ1</accession>
<dbReference type="PROSITE" id="PS00923">
    <property type="entry name" value="ASP_GLU_RACEMASE_1"/>
    <property type="match status" value="1"/>
</dbReference>
<comment type="similarity">
    <text evidence="8">Belongs to the aspartate/glutamate racemases family.</text>
</comment>
<evidence type="ECO:0000256" key="7">
    <source>
        <dbReference type="ARBA" id="ARBA00070053"/>
    </source>
</evidence>
<feature type="active site" description="Proton donor/acceptor" evidence="8">
    <location>
        <position position="72"/>
    </location>
</feature>
<dbReference type="HAMAP" id="MF_00258">
    <property type="entry name" value="Glu_racemase"/>
    <property type="match status" value="1"/>
</dbReference>
<dbReference type="EMBL" id="LAYZ01000001">
    <property type="protein sequence ID" value="KKK35704.1"/>
    <property type="molecule type" value="Genomic_DNA"/>
</dbReference>
<dbReference type="InterPro" id="IPR033134">
    <property type="entry name" value="Asp/Glu_racemase_AS_2"/>
</dbReference>
<dbReference type="PROSITE" id="PS00924">
    <property type="entry name" value="ASP_GLU_RACEMASE_2"/>
    <property type="match status" value="1"/>
</dbReference>
<dbReference type="InterPro" id="IPR004391">
    <property type="entry name" value="Glu_race"/>
</dbReference>
<gene>
    <name evidence="8" type="primary">murI</name>
    <name evidence="9" type="ORF">WN59_02475</name>
</gene>
<name>A0A0M2SLZ1_9STAP</name>
<keyword evidence="6 8" id="KW-0961">Cell wall biogenesis/degradation</keyword>
<evidence type="ECO:0000256" key="5">
    <source>
        <dbReference type="ARBA" id="ARBA00023235"/>
    </source>
</evidence>
<keyword evidence="5 8" id="KW-0413">Isomerase</keyword>
<sequence length="268" mass="29533">MDKPIGVMDSGVGGLTVAKEIMRQLPDEQIIYFGDLRRCPYGDRPLEEVRQYTVEVADHLVSRGVKMIVVACNTATAAALSDLEDRYDIPVIGVINPGARSAIQSSNNQDVIVLATNATVNSGAYRDAIHHINGGFRVTSLACPKFVPIVEELRYKDKVVVRVALHQTLKGLLGTSADTVILGCTHYPLLAGEIRDFFGGRKNVIDSGYETAREVSSIMTYSRSHAAPGNRKTHVMIVNGDSSRFEYILGDWIPFIDYKIEEIDLEAY</sequence>
<dbReference type="PATRIC" id="fig|1432562.3.peg.509"/>
<organism evidence="9 10">
    <name type="scientific">Salinicoccus sediminis</name>
    <dbReference type="NCBI Taxonomy" id="1432562"/>
    <lineage>
        <taxon>Bacteria</taxon>
        <taxon>Bacillati</taxon>
        <taxon>Bacillota</taxon>
        <taxon>Bacilli</taxon>
        <taxon>Bacillales</taxon>
        <taxon>Staphylococcaceae</taxon>
        <taxon>Salinicoccus</taxon>
    </lineage>
</organism>
<dbReference type="GO" id="GO:0008881">
    <property type="term" value="F:glutamate racemase activity"/>
    <property type="evidence" value="ECO:0007669"/>
    <property type="project" value="UniProtKB-UniRule"/>
</dbReference>
<dbReference type="GO" id="GO:0071555">
    <property type="term" value="P:cell wall organization"/>
    <property type="evidence" value="ECO:0007669"/>
    <property type="project" value="UniProtKB-KW"/>
</dbReference>
<dbReference type="NCBIfam" id="NF002035">
    <property type="entry name" value="PRK00865.1-3"/>
    <property type="match status" value="1"/>
</dbReference>
<dbReference type="SUPFAM" id="SSF53681">
    <property type="entry name" value="Aspartate/glutamate racemase"/>
    <property type="match status" value="2"/>
</dbReference>
<dbReference type="PANTHER" id="PTHR21198:SF2">
    <property type="entry name" value="GLUTAMATE RACEMASE"/>
    <property type="match status" value="1"/>
</dbReference>
<dbReference type="OrthoDB" id="9801055at2"/>
<dbReference type="RefSeq" id="WP_046512007.1">
    <property type="nucleotide sequence ID" value="NZ_LAYZ01000001.1"/>
</dbReference>
<evidence type="ECO:0000313" key="9">
    <source>
        <dbReference type="EMBL" id="KKK35704.1"/>
    </source>
</evidence>
<feature type="binding site" evidence="8">
    <location>
        <begin position="9"/>
        <end position="10"/>
    </location>
    <ligand>
        <name>substrate</name>
    </ligand>
</feature>
<proteinExistence type="inferred from homology"/>
<dbReference type="PANTHER" id="PTHR21198">
    <property type="entry name" value="GLUTAMATE RACEMASE"/>
    <property type="match status" value="1"/>
</dbReference>
<dbReference type="AlphaFoldDB" id="A0A0M2SLZ1"/>
<keyword evidence="4 8" id="KW-0573">Peptidoglycan synthesis</keyword>
<evidence type="ECO:0000256" key="2">
    <source>
        <dbReference type="ARBA" id="ARBA00013090"/>
    </source>
</evidence>
<dbReference type="STRING" id="1432562.WN59_02475"/>
<comment type="function">
    <text evidence="8">Provides the (R)-glutamate required for cell wall biosynthesis.</text>
</comment>
<dbReference type="InterPro" id="IPR018187">
    <property type="entry name" value="Asp/Glu_racemase_AS_1"/>
</dbReference>
<comment type="caution">
    <text evidence="9">The sequence shown here is derived from an EMBL/GenBank/DDBJ whole genome shotgun (WGS) entry which is preliminary data.</text>
</comment>
<evidence type="ECO:0000256" key="1">
    <source>
        <dbReference type="ARBA" id="ARBA00001602"/>
    </source>
</evidence>
<dbReference type="EC" id="5.1.1.3" evidence="2 8"/>
<keyword evidence="3 8" id="KW-0133">Cell shape</keyword>
<dbReference type="Proteomes" id="UP000034287">
    <property type="component" value="Unassembled WGS sequence"/>
</dbReference>